<dbReference type="AlphaFoldDB" id="A0A3C1KR53"/>
<evidence type="ECO:0000313" key="5">
    <source>
        <dbReference type="Proteomes" id="UP000259273"/>
    </source>
</evidence>
<sequence length="220" mass="24367">MTASAGNKQHKRSSQTRDTLIATAELLYASRGIDSVSLNEILAASGHKNRSAMQYHFGNREGLLQAIIDRHSQQVYALRAAFMDSVDTTACSGPALAARVFVQPIADYMDAETAGIHYVKILSQMTVQNTALIYGLEKAPITLTMDPRHRRIAADALSHLGKTEANRRTFLSVGMVFHSLADIYRLKDIANKPDELSDRRRMVEQVVCALQAYYAAPAWQ</sequence>
<accession>A0A3C1KR53</accession>
<organism evidence="4 5">
    <name type="scientific">Haliea salexigens</name>
    <dbReference type="NCBI Taxonomy" id="287487"/>
    <lineage>
        <taxon>Bacteria</taxon>
        <taxon>Pseudomonadati</taxon>
        <taxon>Pseudomonadota</taxon>
        <taxon>Gammaproteobacteria</taxon>
        <taxon>Cellvibrionales</taxon>
        <taxon>Halieaceae</taxon>
        <taxon>Haliea</taxon>
    </lineage>
</organism>
<dbReference type="GO" id="GO:0003677">
    <property type="term" value="F:DNA binding"/>
    <property type="evidence" value="ECO:0007669"/>
    <property type="project" value="UniProtKB-UniRule"/>
</dbReference>
<evidence type="ECO:0000313" key="4">
    <source>
        <dbReference type="EMBL" id="HAN29145.1"/>
    </source>
</evidence>
<gene>
    <name evidence="4" type="ORF">DCP75_15785</name>
</gene>
<evidence type="ECO:0000259" key="3">
    <source>
        <dbReference type="PROSITE" id="PS50977"/>
    </source>
</evidence>
<dbReference type="Proteomes" id="UP000259273">
    <property type="component" value="Unassembled WGS sequence"/>
</dbReference>
<protein>
    <submittedName>
        <fullName evidence="4">TetR/AcrR family transcriptional regulator</fullName>
    </submittedName>
</protein>
<dbReference type="PROSITE" id="PS50977">
    <property type="entry name" value="HTH_TETR_2"/>
    <property type="match status" value="1"/>
</dbReference>
<feature type="DNA-binding region" description="H-T-H motif" evidence="2">
    <location>
        <begin position="38"/>
        <end position="57"/>
    </location>
</feature>
<comment type="caution">
    <text evidence="4">The sequence shown here is derived from an EMBL/GenBank/DDBJ whole genome shotgun (WGS) entry which is preliminary data.</text>
</comment>
<reference evidence="4 5" key="1">
    <citation type="journal article" date="2018" name="Nat. Biotechnol.">
        <title>A standardized bacterial taxonomy based on genome phylogeny substantially revises the tree of life.</title>
        <authorList>
            <person name="Parks D.H."/>
            <person name="Chuvochina M."/>
            <person name="Waite D.W."/>
            <person name="Rinke C."/>
            <person name="Skarshewski A."/>
            <person name="Chaumeil P.A."/>
            <person name="Hugenholtz P."/>
        </authorList>
    </citation>
    <scope>NUCLEOTIDE SEQUENCE [LARGE SCALE GENOMIC DNA]</scope>
    <source>
        <strain evidence="4">UBA9158</strain>
    </source>
</reference>
<dbReference type="InterPro" id="IPR001647">
    <property type="entry name" value="HTH_TetR"/>
</dbReference>
<evidence type="ECO:0000256" key="1">
    <source>
        <dbReference type="ARBA" id="ARBA00023125"/>
    </source>
</evidence>
<name>A0A3C1KR53_9GAMM</name>
<dbReference type="Gene3D" id="1.10.357.10">
    <property type="entry name" value="Tetracycline Repressor, domain 2"/>
    <property type="match status" value="1"/>
</dbReference>
<dbReference type="SUPFAM" id="SSF46689">
    <property type="entry name" value="Homeodomain-like"/>
    <property type="match status" value="1"/>
</dbReference>
<dbReference type="EMBL" id="DMND01000211">
    <property type="protein sequence ID" value="HAN29145.1"/>
    <property type="molecule type" value="Genomic_DNA"/>
</dbReference>
<evidence type="ECO:0000256" key="2">
    <source>
        <dbReference type="PROSITE-ProRule" id="PRU00335"/>
    </source>
</evidence>
<keyword evidence="1 2" id="KW-0238">DNA-binding</keyword>
<proteinExistence type="predicted"/>
<dbReference type="InterPro" id="IPR009057">
    <property type="entry name" value="Homeodomain-like_sf"/>
</dbReference>
<dbReference type="STRING" id="1121937.GCA_000423125_02569"/>
<feature type="domain" description="HTH tetR-type" evidence="3">
    <location>
        <begin position="14"/>
        <end position="75"/>
    </location>
</feature>